<dbReference type="Proteomes" id="UP000093514">
    <property type="component" value="Unassembled WGS sequence"/>
</dbReference>
<comment type="similarity">
    <text evidence="3 12">Belongs to the NadC/ModD family.</text>
</comment>
<dbReference type="NCBIfam" id="TIGR00078">
    <property type="entry name" value="nadC"/>
    <property type="match status" value="1"/>
</dbReference>
<dbReference type="FunFam" id="3.90.1170.20:FF:000001">
    <property type="entry name" value="Nicotinate-nucleotide diphosphorylase (Carboxylating)"/>
    <property type="match status" value="1"/>
</dbReference>
<dbReference type="EMBL" id="LWDV01000009">
    <property type="protein sequence ID" value="OCL26479.1"/>
    <property type="molecule type" value="Genomic_DNA"/>
</dbReference>
<dbReference type="OrthoDB" id="9782546at2"/>
<evidence type="ECO:0000256" key="7">
    <source>
        <dbReference type="ARBA" id="ARBA00022676"/>
    </source>
</evidence>
<dbReference type="FunFam" id="3.20.20.70:FF:000030">
    <property type="entry name" value="Nicotinate-nucleotide pyrophosphorylase, carboxylating"/>
    <property type="match status" value="1"/>
</dbReference>
<evidence type="ECO:0000259" key="15">
    <source>
        <dbReference type="Pfam" id="PF02749"/>
    </source>
</evidence>
<comment type="subunit">
    <text evidence="4">Hexamer formed by 3 homodimers.</text>
</comment>
<dbReference type="InterPro" id="IPR036068">
    <property type="entry name" value="Nicotinate_pribotase-like_C"/>
</dbReference>
<dbReference type="Gene3D" id="3.90.1170.20">
    <property type="entry name" value="Quinolinate phosphoribosyl transferase, N-terminal domain"/>
    <property type="match status" value="1"/>
</dbReference>
<keyword evidence="7 12" id="KW-0328">Glycosyltransferase</keyword>
<evidence type="ECO:0000256" key="10">
    <source>
        <dbReference type="ARBA" id="ARBA00047445"/>
    </source>
</evidence>
<evidence type="ECO:0000256" key="11">
    <source>
        <dbReference type="ARBA" id="ARBA00069173"/>
    </source>
</evidence>
<gene>
    <name evidence="16" type="ORF">U472_10810</name>
</gene>
<evidence type="ECO:0000256" key="6">
    <source>
        <dbReference type="ARBA" id="ARBA00022642"/>
    </source>
</evidence>
<dbReference type="AlphaFoldDB" id="A0A1C0A891"/>
<dbReference type="InterPro" id="IPR022412">
    <property type="entry name" value="Quinolinate_PRibosylTrfase_N"/>
</dbReference>
<accession>A0A1C0A891</accession>
<feature type="binding site" evidence="13">
    <location>
        <position position="196"/>
    </location>
    <ligand>
        <name>substrate</name>
    </ligand>
</feature>
<feature type="binding site" evidence="13">
    <location>
        <position position="99"/>
    </location>
    <ligand>
        <name>substrate</name>
    </ligand>
</feature>
<name>A0A1C0A891_9FIRM</name>
<feature type="binding site" evidence="13">
    <location>
        <begin position="132"/>
        <end position="134"/>
    </location>
    <ligand>
        <name>substrate</name>
    </ligand>
</feature>
<feature type="domain" description="Quinolinate phosphoribosyl transferase N-terminal" evidence="15">
    <location>
        <begin position="24"/>
        <end position="109"/>
    </location>
</feature>
<dbReference type="GO" id="GO:0005737">
    <property type="term" value="C:cytoplasm"/>
    <property type="evidence" value="ECO:0007669"/>
    <property type="project" value="TreeGrafter"/>
</dbReference>
<comment type="pathway">
    <text evidence="2">Cofactor biosynthesis; NAD(+) biosynthesis; nicotinate D-ribonucleotide from quinolinate: step 1/1.</text>
</comment>
<keyword evidence="8 12" id="KW-0808">Transferase</keyword>
<dbReference type="SUPFAM" id="SSF51690">
    <property type="entry name" value="Nicotinate/Quinolinate PRTase C-terminal domain-like"/>
    <property type="match status" value="1"/>
</dbReference>
<dbReference type="UniPathway" id="UPA00253">
    <property type="reaction ID" value="UER00331"/>
</dbReference>
<dbReference type="GO" id="GO:0004514">
    <property type="term" value="F:nicotinate-nucleotide diphosphorylase (carboxylating) activity"/>
    <property type="evidence" value="ECO:0007669"/>
    <property type="project" value="UniProtKB-EC"/>
</dbReference>
<evidence type="ECO:0000256" key="9">
    <source>
        <dbReference type="ARBA" id="ARBA00033102"/>
    </source>
</evidence>
<dbReference type="PANTHER" id="PTHR32179">
    <property type="entry name" value="NICOTINATE-NUCLEOTIDE PYROPHOSPHORYLASE [CARBOXYLATING]"/>
    <property type="match status" value="1"/>
</dbReference>
<feature type="binding site" evidence="13">
    <location>
        <position position="156"/>
    </location>
    <ligand>
        <name>substrate</name>
    </ligand>
</feature>
<comment type="catalytic activity">
    <reaction evidence="10">
        <text>nicotinate beta-D-ribonucleotide + CO2 + diphosphate = quinolinate + 5-phospho-alpha-D-ribose 1-diphosphate + 2 H(+)</text>
        <dbReference type="Rhea" id="RHEA:12733"/>
        <dbReference type="ChEBI" id="CHEBI:15378"/>
        <dbReference type="ChEBI" id="CHEBI:16526"/>
        <dbReference type="ChEBI" id="CHEBI:29959"/>
        <dbReference type="ChEBI" id="CHEBI:33019"/>
        <dbReference type="ChEBI" id="CHEBI:57502"/>
        <dbReference type="ChEBI" id="CHEBI:58017"/>
        <dbReference type="EC" id="2.4.2.19"/>
    </reaction>
</comment>
<dbReference type="GO" id="GO:0009435">
    <property type="term" value="P:NAD+ biosynthetic process"/>
    <property type="evidence" value="ECO:0007669"/>
    <property type="project" value="UniProtKB-UniPathway"/>
</dbReference>
<proteinExistence type="inferred from homology"/>
<protein>
    <recommendedName>
        <fullName evidence="11">Probable nicotinate-nucleotide pyrophosphorylase [carboxylating]</fullName>
        <ecNumber evidence="5">2.4.2.19</ecNumber>
    </recommendedName>
    <alternativeName>
        <fullName evidence="9">Quinolinate phosphoribosyltransferase [decarboxylating]</fullName>
    </alternativeName>
</protein>
<feature type="binding site" evidence="13">
    <location>
        <begin position="261"/>
        <end position="263"/>
    </location>
    <ligand>
        <name>substrate</name>
    </ligand>
</feature>
<dbReference type="PANTHER" id="PTHR32179:SF3">
    <property type="entry name" value="NICOTINATE-NUCLEOTIDE PYROPHOSPHORYLASE [CARBOXYLATING]"/>
    <property type="match status" value="1"/>
</dbReference>
<evidence type="ECO:0000256" key="12">
    <source>
        <dbReference type="PIRNR" id="PIRNR006250"/>
    </source>
</evidence>
<dbReference type="Gene3D" id="3.20.20.70">
    <property type="entry name" value="Aldolase class I"/>
    <property type="match status" value="1"/>
</dbReference>
<evidence type="ECO:0000256" key="1">
    <source>
        <dbReference type="ARBA" id="ARBA00003237"/>
    </source>
</evidence>
<dbReference type="InterPro" id="IPR027277">
    <property type="entry name" value="NadC/ModD"/>
</dbReference>
<dbReference type="InterPro" id="IPR037128">
    <property type="entry name" value="Quinolinate_PRibosylTase_N_sf"/>
</dbReference>
<evidence type="ECO:0000256" key="4">
    <source>
        <dbReference type="ARBA" id="ARBA00011218"/>
    </source>
</evidence>
<dbReference type="InterPro" id="IPR013785">
    <property type="entry name" value="Aldolase_TIM"/>
</dbReference>
<reference evidence="16 17" key="2">
    <citation type="submission" date="2016-08" db="EMBL/GenBank/DDBJ databases">
        <title>Orenia metallireducens sp. nov. strain Z6, a Novel Metal-reducing Firmicute from the Deep Subsurface.</title>
        <authorList>
            <person name="Maxim B.I."/>
            <person name="Kenneth K."/>
            <person name="Flynn T.M."/>
            <person name="Oloughlin E.J."/>
            <person name="Locke R.A."/>
            <person name="Weber J.R."/>
            <person name="Egan S.M."/>
            <person name="Mackie R.I."/>
            <person name="Cann I.K."/>
        </authorList>
    </citation>
    <scope>NUCLEOTIDE SEQUENCE [LARGE SCALE GENOMIC DNA]</scope>
    <source>
        <strain evidence="16 17">Z6</strain>
    </source>
</reference>
<dbReference type="EC" id="2.4.2.19" evidence="5"/>
<evidence type="ECO:0000256" key="8">
    <source>
        <dbReference type="ARBA" id="ARBA00022679"/>
    </source>
</evidence>
<dbReference type="Pfam" id="PF02749">
    <property type="entry name" value="QRPTase_N"/>
    <property type="match status" value="1"/>
</dbReference>
<evidence type="ECO:0000256" key="13">
    <source>
        <dbReference type="PIRSR" id="PIRSR006250-1"/>
    </source>
</evidence>
<reference evidence="17" key="1">
    <citation type="submission" date="2016-07" db="EMBL/GenBank/DDBJ databases">
        <authorList>
            <person name="Florea S."/>
            <person name="Webb J.S."/>
            <person name="Jaromczyk J."/>
            <person name="Schardl C.L."/>
        </authorList>
    </citation>
    <scope>NUCLEOTIDE SEQUENCE [LARGE SCALE GENOMIC DNA]</scope>
    <source>
        <strain evidence="17">Z6</strain>
    </source>
</reference>
<organism evidence="16 17">
    <name type="scientific">Orenia metallireducens</name>
    <dbReference type="NCBI Taxonomy" id="1413210"/>
    <lineage>
        <taxon>Bacteria</taxon>
        <taxon>Bacillati</taxon>
        <taxon>Bacillota</taxon>
        <taxon>Clostridia</taxon>
        <taxon>Halanaerobiales</taxon>
        <taxon>Halobacteroidaceae</taxon>
        <taxon>Orenia</taxon>
    </lineage>
</organism>
<comment type="function">
    <text evidence="1">Involved in the catabolism of quinolinic acid (QA).</text>
</comment>
<feature type="binding site" evidence="13">
    <location>
        <begin position="240"/>
        <end position="242"/>
    </location>
    <ligand>
        <name>substrate</name>
    </ligand>
</feature>
<dbReference type="InterPro" id="IPR002638">
    <property type="entry name" value="Quinolinate_PRibosylTrfase_C"/>
</dbReference>
<dbReference type="SUPFAM" id="SSF54675">
    <property type="entry name" value="Nicotinate/Quinolinate PRTase N-terminal domain-like"/>
    <property type="match status" value="1"/>
</dbReference>
<evidence type="ECO:0000256" key="5">
    <source>
        <dbReference type="ARBA" id="ARBA00011944"/>
    </source>
</evidence>
<dbReference type="PIRSF" id="PIRSF006250">
    <property type="entry name" value="NadC_ModD"/>
    <property type="match status" value="1"/>
</dbReference>
<evidence type="ECO:0000313" key="17">
    <source>
        <dbReference type="Proteomes" id="UP000093514"/>
    </source>
</evidence>
<dbReference type="RefSeq" id="WP_068718349.1">
    <property type="nucleotide sequence ID" value="NZ_LWDV01000009.1"/>
</dbReference>
<evidence type="ECO:0000259" key="14">
    <source>
        <dbReference type="Pfam" id="PF01729"/>
    </source>
</evidence>
<dbReference type="Pfam" id="PF01729">
    <property type="entry name" value="QRPTase_C"/>
    <property type="match status" value="1"/>
</dbReference>
<dbReference type="GO" id="GO:0034213">
    <property type="term" value="P:quinolinate catabolic process"/>
    <property type="evidence" value="ECO:0007669"/>
    <property type="project" value="TreeGrafter"/>
</dbReference>
<sequence length="277" mass="30021">MSLNRDRVLEIIDNALREDIGTGDISTEAVVGAGEQVTATILAKDKGVIAGLEVAALVFERVDEMIKFKPLVEEGAQVEYGTEIAKVSGLSSSILIAERLALNLLQRMSGIATKTNYYKSLVADYNVRIVDTRKTTPNLRILEKYAVRVGGGANHRFGLYDAVMIKDNHILAVGSISKAVKQARKNIPHTMKIEVETENLIDVKEALEAGADIIMLDNMDVKMMREAVELIGEQAIIEASGGITAENIVEVAKTGVDVISLGTLTHSIKSLDISLNF</sequence>
<dbReference type="CDD" id="cd01572">
    <property type="entry name" value="QPRTase"/>
    <property type="match status" value="1"/>
</dbReference>
<evidence type="ECO:0000256" key="3">
    <source>
        <dbReference type="ARBA" id="ARBA00009400"/>
    </source>
</evidence>
<feature type="binding site" evidence="13">
    <location>
        <position position="166"/>
    </location>
    <ligand>
        <name>substrate</name>
    </ligand>
</feature>
<evidence type="ECO:0000256" key="2">
    <source>
        <dbReference type="ARBA" id="ARBA00004893"/>
    </source>
</evidence>
<keyword evidence="6" id="KW-0662">Pyridine nucleotide biosynthesis</keyword>
<comment type="caution">
    <text evidence="16">The sequence shown here is derived from an EMBL/GenBank/DDBJ whole genome shotgun (WGS) entry which is preliminary data.</text>
</comment>
<evidence type="ECO:0000313" key="16">
    <source>
        <dbReference type="EMBL" id="OCL26479.1"/>
    </source>
</evidence>
<dbReference type="InterPro" id="IPR004393">
    <property type="entry name" value="NadC"/>
</dbReference>
<keyword evidence="17" id="KW-1185">Reference proteome</keyword>
<feature type="domain" description="Quinolinate phosphoribosyl transferase C-terminal" evidence="14">
    <location>
        <begin position="111"/>
        <end position="275"/>
    </location>
</feature>
<feature type="binding site" evidence="13">
    <location>
        <position position="217"/>
    </location>
    <ligand>
        <name>substrate</name>
    </ligand>
</feature>